<feature type="region of interest" description="Disordered" evidence="1">
    <location>
        <begin position="47"/>
        <end position="74"/>
    </location>
</feature>
<accession>A0ABU5Q412</accession>
<comment type="caution">
    <text evidence="2">The sequence shown here is derived from an EMBL/GenBank/DDBJ whole genome shotgun (WGS) entry which is preliminary data.</text>
</comment>
<reference evidence="2 3" key="1">
    <citation type="submission" date="2023-12" db="EMBL/GenBank/DDBJ databases">
        <title>Genome sequencing of Xanthomonas floridensis.</title>
        <authorList>
            <person name="Greer S."/>
            <person name="Harrison J."/>
            <person name="Grant M."/>
            <person name="Vicente J."/>
            <person name="Studholme D."/>
        </authorList>
    </citation>
    <scope>NUCLEOTIDE SEQUENCE [LARGE SCALE GENOMIC DNA]</scope>
    <source>
        <strain evidence="2 3">WHRI 8848</strain>
    </source>
</reference>
<evidence type="ECO:0000313" key="2">
    <source>
        <dbReference type="EMBL" id="MEA5126452.1"/>
    </source>
</evidence>
<sequence>MSFISINKKPIDSDTHTCLDFMELLCLVNMDGVSTVDTAIDRFFDSPGAGRGDDDVEEAEDMDEEASDRDEGRAPVVNRRRALVTRLRRRFSDAISLASWRNSEYGDSYPFTLDASNSMLSLKAELRELNYVYLFLLISANLAFVKERANDITNEFERMSMVAFSSVMPAGSQVHIFGKANASRYSGSAYNKLASLCADIRASLSVAEEDYRPNDSGDSGIDLVAWHGMGDMQSHIVVGLGQCACSRSNWTNKQLAASPQNLHYVNSPASWKTFMFVPICFRRIGGQWAVATEIASVIFLDRLRLIKGIENSGIGSFPFAENLVREVMASESIV</sequence>
<evidence type="ECO:0000313" key="3">
    <source>
        <dbReference type="Proteomes" id="UP001303614"/>
    </source>
</evidence>
<proteinExistence type="predicted"/>
<evidence type="ECO:0000256" key="1">
    <source>
        <dbReference type="SAM" id="MobiDB-lite"/>
    </source>
</evidence>
<dbReference type="EMBL" id="JAYFSO010000044">
    <property type="protein sequence ID" value="MEA5126452.1"/>
    <property type="molecule type" value="Genomic_DNA"/>
</dbReference>
<gene>
    <name evidence="2" type="ORF">VB146_21920</name>
</gene>
<evidence type="ECO:0008006" key="4">
    <source>
        <dbReference type="Google" id="ProtNLM"/>
    </source>
</evidence>
<dbReference type="RefSeq" id="WP_153041874.1">
    <property type="nucleotide sequence ID" value="NZ_JAYFSN010000047.1"/>
</dbReference>
<name>A0ABU5Q412_9XANT</name>
<dbReference type="Proteomes" id="UP001303614">
    <property type="component" value="Unassembled WGS sequence"/>
</dbReference>
<feature type="compositionally biased region" description="Acidic residues" evidence="1">
    <location>
        <begin position="54"/>
        <end position="68"/>
    </location>
</feature>
<keyword evidence="3" id="KW-1185">Reference proteome</keyword>
<organism evidence="2 3">
    <name type="scientific">Xanthomonas floridensis</name>
    <dbReference type="NCBI Taxonomy" id="1843580"/>
    <lineage>
        <taxon>Bacteria</taxon>
        <taxon>Pseudomonadati</taxon>
        <taxon>Pseudomonadota</taxon>
        <taxon>Gammaproteobacteria</taxon>
        <taxon>Lysobacterales</taxon>
        <taxon>Lysobacteraceae</taxon>
        <taxon>Xanthomonas</taxon>
    </lineage>
</organism>
<protein>
    <recommendedName>
        <fullName evidence="4">Fungal lipase-like domain-containing protein</fullName>
    </recommendedName>
</protein>